<accession>A0AA39I1H4</accession>
<organism evidence="2 3">
    <name type="scientific">Steinernema hermaphroditum</name>
    <dbReference type="NCBI Taxonomy" id="289476"/>
    <lineage>
        <taxon>Eukaryota</taxon>
        <taxon>Metazoa</taxon>
        <taxon>Ecdysozoa</taxon>
        <taxon>Nematoda</taxon>
        <taxon>Chromadorea</taxon>
        <taxon>Rhabditida</taxon>
        <taxon>Tylenchina</taxon>
        <taxon>Panagrolaimomorpha</taxon>
        <taxon>Strongyloidoidea</taxon>
        <taxon>Steinernematidae</taxon>
        <taxon>Steinernema</taxon>
    </lineage>
</organism>
<feature type="region of interest" description="Disordered" evidence="1">
    <location>
        <begin position="87"/>
        <end position="148"/>
    </location>
</feature>
<sequence length="169" mass="17974">MPTHCATERNYAAHSLVSSSSATTFASCEEPSLLIPSRPCFSQILHKTEPVCPAQHISEDPGEEARRLDREEVTSATAVATEVSESIRIPANTPEDSARISGPSGSEEASFATPFATDSGEPLRIPANTPKDPTRTFGPPGSEETTTTTSVAEIINKPFHTQAHTLALT</sequence>
<evidence type="ECO:0000313" key="3">
    <source>
        <dbReference type="Proteomes" id="UP001175271"/>
    </source>
</evidence>
<keyword evidence="3" id="KW-1185">Reference proteome</keyword>
<feature type="compositionally biased region" description="Low complexity" evidence="1">
    <location>
        <begin position="138"/>
        <end position="148"/>
    </location>
</feature>
<evidence type="ECO:0000313" key="2">
    <source>
        <dbReference type="EMBL" id="KAK0414747.1"/>
    </source>
</evidence>
<dbReference type="EMBL" id="JAUCMV010000002">
    <property type="protein sequence ID" value="KAK0414747.1"/>
    <property type="molecule type" value="Genomic_DNA"/>
</dbReference>
<reference evidence="2" key="1">
    <citation type="submission" date="2023-06" db="EMBL/GenBank/DDBJ databases">
        <title>Genomic analysis of the entomopathogenic nematode Steinernema hermaphroditum.</title>
        <authorList>
            <person name="Schwarz E.M."/>
            <person name="Heppert J.K."/>
            <person name="Baniya A."/>
            <person name="Schwartz H.T."/>
            <person name="Tan C.-H."/>
            <person name="Antoshechkin I."/>
            <person name="Sternberg P.W."/>
            <person name="Goodrich-Blair H."/>
            <person name="Dillman A.R."/>
        </authorList>
    </citation>
    <scope>NUCLEOTIDE SEQUENCE</scope>
    <source>
        <strain evidence="2">PS9179</strain>
        <tissue evidence="2">Whole animal</tissue>
    </source>
</reference>
<comment type="caution">
    <text evidence="2">The sequence shown here is derived from an EMBL/GenBank/DDBJ whole genome shotgun (WGS) entry which is preliminary data.</text>
</comment>
<name>A0AA39I1H4_9BILA</name>
<dbReference type="Proteomes" id="UP001175271">
    <property type="component" value="Unassembled WGS sequence"/>
</dbReference>
<protein>
    <submittedName>
        <fullName evidence="2">Uncharacterized protein</fullName>
    </submittedName>
</protein>
<dbReference type="AlphaFoldDB" id="A0AA39I1H4"/>
<gene>
    <name evidence="2" type="ORF">QR680_011596</name>
</gene>
<proteinExistence type="predicted"/>
<evidence type="ECO:0000256" key="1">
    <source>
        <dbReference type="SAM" id="MobiDB-lite"/>
    </source>
</evidence>